<sequence>WCQLDAVPQTQQRPGKFLTSLLSPPPSSIPAFPSRRERFSLLSKVRVCEASDLSQREAVAMSSQQANTDRLPVKGETVREQKNGYYTLGGLLGYGSFGTAFSCLHQGRWTLILAATLSLGAAAVPR</sequence>
<gene>
    <name evidence="1" type="ORF">PFISCL1PPCAC_3230</name>
</gene>
<accession>A0AAV5V1W6</accession>
<name>A0AAV5V1W6_9BILA</name>
<dbReference type="AlphaFoldDB" id="A0AAV5V1W6"/>
<evidence type="ECO:0000313" key="2">
    <source>
        <dbReference type="Proteomes" id="UP001432322"/>
    </source>
</evidence>
<comment type="caution">
    <text evidence="1">The sequence shown here is derived from an EMBL/GenBank/DDBJ whole genome shotgun (WGS) entry which is preliminary data.</text>
</comment>
<organism evidence="1 2">
    <name type="scientific">Pristionchus fissidentatus</name>
    <dbReference type="NCBI Taxonomy" id="1538716"/>
    <lineage>
        <taxon>Eukaryota</taxon>
        <taxon>Metazoa</taxon>
        <taxon>Ecdysozoa</taxon>
        <taxon>Nematoda</taxon>
        <taxon>Chromadorea</taxon>
        <taxon>Rhabditida</taxon>
        <taxon>Rhabditina</taxon>
        <taxon>Diplogasteromorpha</taxon>
        <taxon>Diplogasteroidea</taxon>
        <taxon>Neodiplogasteridae</taxon>
        <taxon>Pristionchus</taxon>
    </lineage>
</organism>
<dbReference type="EMBL" id="BTSY01000001">
    <property type="protein sequence ID" value="GMT11934.1"/>
    <property type="molecule type" value="Genomic_DNA"/>
</dbReference>
<keyword evidence="2" id="KW-1185">Reference proteome</keyword>
<evidence type="ECO:0000313" key="1">
    <source>
        <dbReference type="EMBL" id="GMT11934.1"/>
    </source>
</evidence>
<dbReference type="Proteomes" id="UP001432322">
    <property type="component" value="Unassembled WGS sequence"/>
</dbReference>
<reference evidence="1" key="1">
    <citation type="submission" date="2023-10" db="EMBL/GenBank/DDBJ databases">
        <title>Genome assembly of Pristionchus species.</title>
        <authorList>
            <person name="Yoshida K."/>
            <person name="Sommer R.J."/>
        </authorList>
    </citation>
    <scope>NUCLEOTIDE SEQUENCE</scope>
    <source>
        <strain evidence="1">RS5133</strain>
    </source>
</reference>
<feature type="non-terminal residue" evidence="1">
    <location>
        <position position="126"/>
    </location>
</feature>
<proteinExistence type="predicted"/>
<feature type="non-terminal residue" evidence="1">
    <location>
        <position position="1"/>
    </location>
</feature>
<protein>
    <submittedName>
        <fullName evidence="1">Uncharacterized protein</fullName>
    </submittedName>
</protein>